<dbReference type="InterPro" id="IPR005625">
    <property type="entry name" value="PepSY-ass_TM"/>
</dbReference>
<feature type="transmembrane region" description="Helical" evidence="2">
    <location>
        <begin position="469"/>
        <end position="485"/>
    </location>
</feature>
<feature type="transmembrane region" description="Helical" evidence="2">
    <location>
        <begin position="192"/>
        <end position="210"/>
    </location>
</feature>
<dbReference type="Proteomes" id="UP000077037">
    <property type="component" value="Unassembled WGS sequence"/>
</dbReference>
<dbReference type="AlphaFoldDB" id="A0A157MR42"/>
<name>A0A157MR42_9BORD</name>
<keyword evidence="2" id="KW-1133">Transmembrane helix</keyword>
<evidence type="ECO:0000256" key="1">
    <source>
        <dbReference type="SAM" id="MobiDB-lite"/>
    </source>
</evidence>
<feature type="transmembrane region" description="Helical" evidence="2">
    <location>
        <begin position="368"/>
        <end position="385"/>
    </location>
</feature>
<feature type="transmembrane region" description="Helical" evidence="2">
    <location>
        <begin position="246"/>
        <end position="269"/>
    </location>
</feature>
<feature type="region of interest" description="Disordered" evidence="1">
    <location>
        <begin position="556"/>
        <end position="599"/>
    </location>
</feature>
<protein>
    <submittedName>
        <fullName evidence="3">Membrane protein</fullName>
    </submittedName>
</protein>
<feature type="compositionally biased region" description="Low complexity" evidence="1">
    <location>
        <begin position="26"/>
        <end position="39"/>
    </location>
</feature>
<keyword evidence="2" id="KW-0812">Transmembrane</keyword>
<organism evidence="3 4">
    <name type="scientific">Bordetella ansorpii</name>
    <dbReference type="NCBI Taxonomy" id="288768"/>
    <lineage>
        <taxon>Bacteria</taxon>
        <taxon>Pseudomonadati</taxon>
        <taxon>Pseudomonadota</taxon>
        <taxon>Betaproteobacteria</taxon>
        <taxon>Burkholderiales</taxon>
        <taxon>Alcaligenaceae</taxon>
        <taxon>Bordetella</taxon>
    </lineage>
</organism>
<feature type="compositionally biased region" description="Low complexity" evidence="1">
    <location>
        <begin position="556"/>
        <end position="580"/>
    </location>
</feature>
<gene>
    <name evidence="3" type="ORF">SAMEA1982600_01364</name>
</gene>
<keyword evidence="2" id="KW-0472">Membrane</keyword>
<dbReference type="PANTHER" id="PTHR34219:SF4">
    <property type="entry name" value="PEPSY DOMAIN-CONTAINING PROTEIN"/>
    <property type="match status" value="1"/>
</dbReference>
<sequence length="599" mass="64659">MSAPDHDKGEDQGARPVKPEQPHPSPAANAAAKSAKPGGAADGKPRPAQAEGLRQAMSWLHTWSGLIFGWVLFAMFLTGTLAFFRPEITRWMQPEVSVQAVPTAQSVAVAERFLREHAPNATRWFITPSSPREPAILLTYQIPKPPPGQRAFKRAVLDPATGQELKLRDTRGGEFFYRFHFELEMGYPWGRWLASIAGMFMLVAIISGIITHKKIFADFFTFRPGKGGQRAWMDGHNVLSVLGLPFHLLITFSGVVLFATMLLPAGILATYDNERQFFDEAFPAFAVKPATGKPAELLPLGPLVAQAQADWQGGRVGRVVVSQPGDAAATVSVGRATSERVSYGRLAPTITYSGVDGSLISRNDAQSGAAITAGTIIGLHLGLYAEPLLRWFYFLVSMAGTAMVGSGLVLWIAKRRQKLKPGAPDTISLRVVDALNAGTIAGLGVACATYFWANRLLPSDLPNHGKWESRAFFIAWGVCFLYAFVRGRGKWRELLWLAAAMLMAVPVINALTTSRHLGVSLPAGDWVMAGFDLTTLACGGLLAWIAHRAGRKRPVPAARAAAKPRAATPAVAPAARSAEPVSSNRKQAEPAANPAYESR</sequence>
<dbReference type="PANTHER" id="PTHR34219">
    <property type="entry name" value="IRON-REGULATED INNER MEMBRANE PROTEIN-RELATED"/>
    <property type="match status" value="1"/>
</dbReference>
<evidence type="ECO:0000256" key="2">
    <source>
        <dbReference type="SAM" id="Phobius"/>
    </source>
</evidence>
<feature type="compositionally biased region" description="Basic and acidic residues" evidence="1">
    <location>
        <begin position="1"/>
        <end position="21"/>
    </location>
</feature>
<reference evidence="3 4" key="1">
    <citation type="submission" date="2016-03" db="EMBL/GenBank/DDBJ databases">
        <authorList>
            <consortium name="Pathogen Informatics"/>
        </authorList>
    </citation>
    <scope>NUCLEOTIDE SEQUENCE [LARGE SCALE GENOMIC DNA]</scope>
    <source>
        <strain evidence="3 4">NCTC13364</strain>
    </source>
</reference>
<accession>A0A157MR42</accession>
<dbReference type="Pfam" id="PF03929">
    <property type="entry name" value="PepSY_TM"/>
    <property type="match status" value="1"/>
</dbReference>
<feature type="transmembrane region" description="Helical" evidence="2">
    <location>
        <begin position="526"/>
        <end position="546"/>
    </location>
</feature>
<feature type="transmembrane region" description="Helical" evidence="2">
    <location>
        <begin position="434"/>
        <end position="453"/>
    </location>
</feature>
<evidence type="ECO:0000313" key="4">
    <source>
        <dbReference type="Proteomes" id="UP000077037"/>
    </source>
</evidence>
<feature type="region of interest" description="Disordered" evidence="1">
    <location>
        <begin position="1"/>
        <end position="50"/>
    </location>
</feature>
<proteinExistence type="predicted"/>
<feature type="transmembrane region" description="Helical" evidence="2">
    <location>
        <begin position="391"/>
        <end position="413"/>
    </location>
</feature>
<feature type="transmembrane region" description="Helical" evidence="2">
    <location>
        <begin position="63"/>
        <end position="84"/>
    </location>
</feature>
<evidence type="ECO:0000313" key="3">
    <source>
        <dbReference type="EMBL" id="SAI11488.1"/>
    </source>
</evidence>
<feature type="transmembrane region" description="Helical" evidence="2">
    <location>
        <begin position="494"/>
        <end position="514"/>
    </location>
</feature>
<dbReference type="EMBL" id="FKBS01000013">
    <property type="protein sequence ID" value="SAI11488.1"/>
    <property type="molecule type" value="Genomic_DNA"/>
</dbReference>